<name>A0A2T7ED67_9POAL</name>
<keyword evidence="2" id="KW-0732">Signal</keyword>
<feature type="compositionally biased region" description="Basic and acidic residues" evidence="1">
    <location>
        <begin position="76"/>
        <end position="88"/>
    </location>
</feature>
<protein>
    <submittedName>
        <fullName evidence="3">Uncharacterized protein</fullName>
    </submittedName>
</protein>
<evidence type="ECO:0000313" key="4">
    <source>
        <dbReference type="Proteomes" id="UP000244336"/>
    </source>
</evidence>
<feature type="chain" id="PRO_5015613359" evidence="2">
    <location>
        <begin position="20"/>
        <end position="181"/>
    </location>
</feature>
<dbReference type="Gramene" id="PUZ65773">
    <property type="protein sequence ID" value="PUZ65773"/>
    <property type="gene ID" value="GQ55_3G251300"/>
</dbReference>
<evidence type="ECO:0000256" key="2">
    <source>
        <dbReference type="SAM" id="SignalP"/>
    </source>
</evidence>
<gene>
    <name evidence="3" type="ORF">GQ55_3G251300</name>
</gene>
<feature type="region of interest" description="Disordered" evidence="1">
    <location>
        <begin position="76"/>
        <end position="164"/>
    </location>
</feature>
<dbReference type="AlphaFoldDB" id="A0A2T7ED67"/>
<evidence type="ECO:0000256" key="1">
    <source>
        <dbReference type="SAM" id="MobiDB-lite"/>
    </source>
</evidence>
<dbReference type="EMBL" id="CM009751">
    <property type="protein sequence ID" value="PUZ65773.1"/>
    <property type="molecule type" value="Genomic_DNA"/>
</dbReference>
<dbReference type="Proteomes" id="UP000244336">
    <property type="component" value="Chromosome 3"/>
</dbReference>
<reference evidence="3 4" key="1">
    <citation type="submission" date="2018-04" db="EMBL/GenBank/DDBJ databases">
        <title>WGS assembly of Panicum hallii var. hallii HAL2.</title>
        <authorList>
            <person name="Lovell J."/>
            <person name="Jenkins J."/>
            <person name="Lowry D."/>
            <person name="Mamidi S."/>
            <person name="Sreedasyam A."/>
            <person name="Weng X."/>
            <person name="Barry K."/>
            <person name="Bonette J."/>
            <person name="Campitelli B."/>
            <person name="Daum C."/>
            <person name="Gordon S."/>
            <person name="Gould B."/>
            <person name="Lipzen A."/>
            <person name="MacQueen A."/>
            <person name="Palacio-Mejia J."/>
            <person name="Plott C."/>
            <person name="Shakirov E."/>
            <person name="Shu S."/>
            <person name="Yoshinaga Y."/>
            <person name="Zane M."/>
            <person name="Rokhsar D."/>
            <person name="Grimwood J."/>
            <person name="Schmutz J."/>
            <person name="Juenger T."/>
        </authorList>
    </citation>
    <scope>NUCLEOTIDE SEQUENCE [LARGE SCALE GENOMIC DNA]</scope>
    <source>
        <strain evidence="4">cv. HAL2</strain>
    </source>
</reference>
<feature type="signal peptide" evidence="2">
    <location>
        <begin position="1"/>
        <end position="19"/>
    </location>
</feature>
<sequence length="181" mass="18690">MLPDRIELLLLLLLLYVHGPHPRCTAQSGSTGFGAKEYEQTLSSPIRSAGPGLHRGVPTCPCPAPPIIDDVRAHAAHGEGARSPDQTHRAASANARGPSSKADRARPPPRGGRPRASPSPPSISNAASPSHQAMADSSNGRSGVVAVPAGRRSDSRPAPDDADAVVQGVSCCPVAIRMRKG</sequence>
<organism evidence="3 4">
    <name type="scientific">Panicum hallii var. hallii</name>
    <dbReference type="NCBI Taxonomy" id="1504633"/>
    <lineage>
        <taxon>Eukaryota</taxon>
        <taxon>Viridiplantae</taxon>
        <taxon>Streptophyta</taxon>
        <taxon>Embryophyta</taxon>
        <taxon>Tracheophyta</taxon>
        <taxon>Spermatophyta</taxon>
        <taxon>Magnoliopsida</taxon>
        <taxon>Liliopsida</taxon>
        <taxon>Poales</taxon>
        <taxon>Poaceae</taxon>
        <taxon>PACMAD clade</taxon>
        <taxon>Panicoideae</taxon>
        <taxon>Panicodae</taxon>
        <taxon>Paniceae</taxon>
        <taxon>Panicinae</taxon>
        <taxon>Panicum</taxon>
        <taxon>Panicum sect. Panicum</taxon>
    </lineage>
</organism>
<keyword evidence="4" id="KW-1185">Reference proteome</keyword>
<accession>A0A2T7ED67</accession>
<evidence type="ECO:0000313" key="3">
    <source>
        <dbReference type="EMBL" id="PUZ65773.1"/>
    </source>
</evidence>
<proteinExistence type="predicted"/>